<organism evidence="1 2">
    <name type="scientific">Streptomyces bottropensis ATCC 25435</name>
    <dbReference type="NCBI Taxonomy" id="1054862"/>
    <lineage>
        <taxon>Bacteria</taxon>
        <taxon>Bacillati</taxon>
        <taxon>Actinomycetota</taxon>
        <taxon>Actinomycetes</taxon>
        <taxon>Kitasatosporales</taxon>
        <taxon>Streptomycetaceae</taxon>
        <taxon>Streptomyces</taxon>
    </lineage>
</organism>
<accession>M3FMM7</accession>
<dbReference type="EMBL" id="KB405089">
    <property type="protein sequence ID" value="EMF53354.1"/>
    <property type="molecule type" value="Genomic_DNA"/>
</dbReference>
<gene>
    <name evidence="1" type="ORF">SBD_4898</name>
</gene>
<protein>
    <submittedName>
        <fullName evidence="1">Uncharacterized protein</fullName>
    </submittedName>
</protein>
<proteinExistence type="predicted"/>
<name>M3FMM7_9ACTN</name>
<dbReference type="AlphaFoldDB" id="M3FMM7"/>
<reference evidence="2" key="1">
    <citation type="journal article" date="2013" name="Genome Announc.">
        <title>Draft Genome Sequence of Streptomyces bottropensis ATCC 25435, a Bottromycin-Producing Actinomycete.</title>
        <authorList>
            <person name="Zhang H."/>
            <person name="Zhou W."/>
            <person name="Zhuang Y."/>
            <person name="Liang X."/>
            <person name="Liu T."/>
        </authorList>
    </citation>
    <scope>NUCLEOTIDE SEQUENCE [LARGE SCALE GENOMIC DNA]</scope>
    <source>
        <strain evidence="2">ATCC 25435</strain>
    </source>
</reference>
<sequence length="50" mass="5748">MLLRYGGRLASAQLRGAARQARSYELPVTPVSHDLIMRRYARHTRPRKGL</sequence>
<dbReference type="Proteomes" id="UP000030760">
    <property type="component" value="Unassembled WGS sequence"/>
</dbReference>
<evidence type="ECO:0000313" key="1">
    <source>
        <dbReference type="EMBL" id="EMF53354.1"/>
    </source>
</evidence>
<evidence type="ECO:0000313" key="2">
    <source>
        <dbReference type="Proteomes" id="UP000030760"/>
    </source>
</evidence>